<protein>
    <submittedName>
        <fullName evidence="1">Uncharacterized protein</fullName>
    </submittedName>
</protein>
<proteinExistence type="predicted"/>
<evidence type="ECO:0000313" key="2">
    <source>
        <dbReference type="Proteomes" id="UP000198599"/>
    </source>
</evidence>
<reference evidence="2" key="1">
    <citation type="submission" date="2016-10" db="EMBL/GenBank/DDBJ databases">
        <authorList>
            <person name="Varghese N."/>
            <person name="Submissions S."/>
        </authorList>
    </citation>
    <scope>NUCLEOTIDE SEQUENCE [LARGE SCALE GENOMIC DNA]</scope>
    <source>
        <strain evidence="2">DSM 28463</strain>
    </source>
</reference>
<dbReference type="STRING" id="1005928.SAMN04487859_102156"/>
<keyword evidence="2" id="KW-1185">Reference proteome</keyword>
<organism evidence="1 2">
    <name type="scientific">Roseovarius lutimaris</name>
    <dbReference type="NCBI Taxonomy" id="1005928"/>
    <lineage>
        <taxon>Bacteria</taxon>
        <taxon>Pseudomonadati</taxon>
        <taxon>Pseudomonadota</taxon>
        <taxon>Alphaproteobacteria</taxon>
        <taxon>Rhodobacterales</taxon>
        <taxon>Roseobacteraceae</taxon>
        <taxon>Roseovarius</taxon>
    </lineage>
</organism>
<dbReference type="EMBL" id="FOVP01000002">
    <property type="protein sequence ID" value="SFN42939.1"/>
    <property type="molecule type" value="Genomic_DNA"/>
</dbReference>
<accession>A0A1I4YZ04</accession>
<evidence type="ECO:0000313" key="1">
    <source>
        <dbReference type="EMBL" id="SFN42939.1"/>
    </source>
</evidence>
<name>A0A1I4YZ04_9RHOB</name>
<gene>
    <name evidence="1" type="ORF">SAMN04487859_102156</name>
</gene>
<dbReference type="Proteomes" id="UP000198599">
    <property type="component" value="Unassembled WGS sequence"/>
</dbReference>
<sequence length="63" mass="6779">MTLIAGCLALYAPTMLTDRTTRLITSERAAKRTSITVGKLLVLVALIIPFIPESDTAKYGVKA</sequence>
<dbReference type="AlphaFoldDB" id="A0A1I4YZ04"/>